<keyword evidence="2" id="KW-0812">Transmembrane</keyword>
<gene>
    <name evidence="3" type="ORF">PXEA_LOCUS37685</name>
</gene>
<feature type="transmembrane region" description="Helical" evidence="2">
    <location>
        <begin position="233"/>
        <end position="252"/>
    </location>
</feature>
<comment type="caution">
    <text evidence="3">The sequence shown here is derived from an EMBL/GenBank/DDBJ whole genome shotgun (WGS) entry which is preliminary data.</text>
</comment>
<dbReference type="EMBL" id="CAAALY010292688">
    <property type="protein sequence ID" value="VEL44245.1"/>
    <property type="molecule type" value="Genomic_DNA"/>
</dbReference>
<accession>A0A3S5ASK0</accession>
<evidence type="ECO:0000313" key="3">
    <source>
        <dbReference type="EMBL" id="VEL44245.1"/>
    </source>
</evidence>
<dbReference type="AlphaFoldDB" id="A0A3S5ASK0"/>
<protein>
    <submittedName>
        <fullName evidence="3">Uncharacterized protein</fullName>
    </submittedName>
</protein>
<feature type="region of interest" description="Disordered" evidence="1">
    <location>
        <begin position="175"/>
        <end position="198"/>
    </location>
</feature>
<keyword evidence="2" id="KW-1133">Transmembrane helix</keyword>
<feature type="compositionally biased region" description="Pro residues" evidence="1">
    <location>
        <begin position="175"/>
        <end position="191"/>
    </location>
</feature>
<name>A0A3S5ASK0_9PLAT</name>
<keyword evidence="4" id="KW-1185">Reference proteome</keyword>
<reference evidence="3" key="1">
    <citation type="submission" date="2018-11" db="EMBL/GenBank/DDBJ databases">
        <authorList>
            <consortium name="Pathogen Informatics"/>
        </authorList>
    </citation>
    <scope>NUCLEOTIDE SEQUENCE</scope>
</reference>
<evidence type="ECO:0000256" key="1">
    <source>
        <dbReference type="SAM" id="MobiDB-lite"/>
    </source>
</evidence>
<feature type="transmembrane region" description="Helical" evidence="2">
    <location>
        <begin position="89"/>
        <end position="112"/>
    </location>
</feature>
<dbReference type="Proteomes" id="UP000784294">
    <property type="component" value="Unassembled WGS sequence"/>
</dbReference>
<organism evidence="3 4">
    <name type="scientific">Protopolystoma xenopodis</name>
    <dbReference type="NCBI Taxonomy" id="117903"/>
    <lineage>
        <taxon>Eukaryota</taxon>
        <taxon>Metazoa</taxon>
        <taxon>Spiralia</taxon>
        <taxon>Lophotrochozoa</taxon>
        <taxon>Platyhelminthes</taxon>
        <taxon>Monogenea</taxon>
        <taxon>Polyopisthocotylea</taxon>
        <taxon>Polystomatidea</taxon>
        <taxon>Polystomatidae</taxon>
        <taxon>Protopolystoma</taxon>
    </lineage>
</organism>
<dbReference type="OrthoDB" id="10033661at2759"/>
<evidence type="ECO:0000313" key="4">
    <source>
        <dbReference type="Proteomes" id="UP000784294"/>
    </source>
</evidence>
<feature type="transmembrane region" description="Helical" evidence="2">
    <location>
        <begin position="48"/>
        <end position="69"/>
    </location>
</feature>
<proteinExistence type="predicted"/>
<sequence>MKSRPQHPAFYRSRRHIWPTSSSESSSGWASRVCPSPARSNCNELWKVWQAVGLLLGVGWLCTIGLQRYLQVKAQAYHPRFGLAWDEGFTLNLQLACLLAGLSLVPGLVYTLTVKTSHCANDSVLLGQDTRHLHNLSAVAAAFRAISRSDRTDLAHTDASSAGWVCPTSTLLPPPPPPPSFSSYPPPPPPSSFSNGHLSAAWQASDEEEIGHLLLLSQHNGCLARLRRHVRPFSLLIFLCIVYLFLTPVVFLEAEQIKHEAIEPRKSGPIPPS</sequence>
<evidence type="ECO:0000256" key="2">
    <source>
        <dbReference type="SAM" id="Phobius"/>
    </source>
</evidence>
<keyword evidence="2" id="KW-0472">Membrane</keyword>